<accession>A0A1M5K9N6</accession>
<keyword evidence="1" id="KW-1133">Transmembrane helix</keyword>
<dbReference type="Proteomes" id="UP000184041">
    <property type="component" value="Unassembled WGS sequence"/>
</dbReference>
<evidence type="ECO:0000313" key="3">
    <source>
        <dbReference type="Proteomes" id="UP000184041"/>
    </source>
</evidence>
<sequence length="84" mass="9649">MYISTILLIVIATILAGYLFYLSLQEYNNLSISYILSIIVMYFFILSSYLKSGESLFIITSLAFIIISEAIGIFFNWYYTANKS</sequence>
<keyword evidence="3" id="KW-1185">Reference proteome</keyword>
<dbReference type="AlphaFoldDB" id="A0A1M5K9N6"/>
<keyword evidence="1" id="KW-0812">Transmembrane</keyword>
<proteinExistence type="predicted"/>
<dbReference type="EMBL" id="FQUS01000030">
    <property type="protein sequence ID" value="SHG48893.1"/>
    <property type="molecule type" value="Genomic_DNA"/>
</dbReference>
<organism evidence="2 3">
    <name type="scientific">Fodinibius roseus</name>
    <dbReference type="NCBI Taxonomy" id="1194090"/>
    <lineage>
        <taxon>Bacteria</taxon>
        <taxon>Pseudomonadati</taxon>
        <taxon>Balneolota</taxon>
        <taxon>Balneolia</taxon>
        <taxon>Balneolales</taxon>
        <taxon>Balneolaceae</taxon>
        <taxon>Fodinibius</taxon>
    </lineage>
</organism>
<keyword evidence="1" id="KW-0472">Membrane</keyword>
<feature type="transmembrane region" description="Helical" evidence="1">
    <location>
        <begin position="6"/>
        <end position="24"/>
    </location>
</feature>
<feature type="transmembrane region" description="Helical" evidence="1">
    <location>
        <begin position="31"/>
        <end position="50"/>
    </location>
</feature>
<dbReference type="STRING" id="1194090.SAMN05443144_13017"/>
<evidence type="ECO:0000313" key="2">
    <source>
        <dbReference type="EMBL" id="SHG48893.1"/>
    </source>
</evidence>
<protein>
    <submittedName>
        <fullName evidence="2">Uncharacterized protein</fullName>
    </submittedName>
</protein>
<reference evidence="2 3" key="1">
    <citation type="submission" date="2016-11" db="EMBL/GenBank/DDBJ databases">
        <authorList>
            <person name="Jaros S."/>
            <person name="Januszkiewicz K."/>
            <person name="Wedrychowicz H."/>
        </authorList>
    </citation>
    <scope>NUCLEOTIDE SEQUENCE [LARGE SCALE GENOMIC DNA]</scope>
    <source>
        <strain evidence="2 3">DSM 21986</strain>
    </source>
</reference>
<name>A0A1M5K9N6_9BACT</name>
<feature type="transmembrane region" description="Helical" evidence="1">
    <location>
        <begin position="56"/>
        <end position="79"/>
    </location>
</feature>
<gene>
    <name evidence="2" type="ORF">SAMN05443144_13017</name>
</gene>
<evidence type="ECO:0000256" key="1">
    <source>
        <dbReference type="SAM" id="Phobius"/>
    </source>
</evidence>